<accession>A0AAD2HMU1</accession>
<sequence>WLSLLSNIFFGIVHRRSSVRTWVESCFARPNNSVPVTLLISLSYVLLALYNVSKYLIRCTISSLFHSRRLVGTLQSNLVQLLPTFLRHTVAPPVDVTRSPSPFLFLKLSSWQGARCSAGHSIGNGTCTDRVDSRGWRTRDPAHAFKPPPHRSRNARQRRHTRTLAGAQSLVTRTAQEAGIRPRRSLRCTIRTGCTTPTVWMGGHSRGGRRGASRLGGSWGRSLKWAASAHTATAKTQGFRPGVLLALIAPLLVSRGTLEAFIHRP</sequence>
<comment type="caution">
    <text evidence="2">The sequence shown here is derived from an EMBL/GenBank/DDBJ whole genome shotgun (WGS) entry which is preliminary data.</text>
</comment>
<protein>
    <submittedName>
        <fullName evidence="2">Uncharacterized protein</fullName>
    </submittedName>
</protein>
<dbReference type="EMBL" id="CAVNYO010000429">
    <property type="protein sequence ID" value="CAK5278848.1"/>
    <property type="molecule type" value="Genomic_DNA"/>
</dbReference>
<reference evidence="2" key="1">
    <citation type="submission" date="2023-11" db="EMBL/GenBank/DDBJ databases">
        <authorList>
            <person name="De Vega J J."/>
            <person name="De Vega J J."/>
        </authorList>
    </citation>
    <scope>NUCLEOTIDE SEQUENCE</scope>
</reference>
<proteinExistence type="predicted"/>
<evidence type="ECO:0000313" key="2">
    <source>
        <dbReference type="EMBL" id="CAK5278848.1"/>
    </source>
</evidence>
<organism evidence="2 3">
    <name type="scientific">Mycena citricolor</name>
    <dbReference type="NCBI Taxonomy" id="2018698"/>
    <lineage>
        <taxon>Eukaryota</taxon>
        <taxon>Fungi</taxon>
        <taxon>Dikarya</taxon>
        <taxon>Basidiomycota</taxon>
        <taxon>Agaricomycotina</taxon>
        <taxon>Agaricomycetes</taxon>
        <taxon>Agaricomycetidae</taxon>
        <taxon>Agaricales</taxon>
        <taxon>Marasmiineae</taxon>
        <taxon>Mycenaceae</taxon>
        <taxon>Mycena</taxon>
    </lineage>
</organism>
<gene>
    <name evidence="2" type="ORF">MYCIT1_LOCUS28490</name>
</gene>
<feature type="compositionally biased region" description="Basic residues" evidence="1">
    <location>
        <begin position="148"/>
        <end position="161"/>
    </location>
</feature>
<feature type="non-terminal residue" evidence="2">
    <location>
        <position position="1"/>
    </location>
</feature>
<feature type="region of interest" description="Disordered" evidence="1">
    <location>
        <begin position="138"/>
        <end position="161"/>
    </location>
</feature>
<evidence type="ECO:0000256" key="1">
    <source>
        <dbReference type="SAM" id="MobiDB-lite"/>
    </source>
</evidence>
<evidence type="ECO:0000313" key="3">
    <source>
        <dbReference type="Proteomes" id="UP001295794"/>
    </source>
</evidence>
<name>A0AAD2HMU1_9AGAR</name>
<dbReference type="AlphaFoldDB" id="A0AAD2HMU1"/>
<keyword evidence="3" id="KW-1185">Reference proteome</keyword>
<dbReference type="Proteomes" id="UP001295794">
    <property type="component" value="Unassembled WGS sequence"/>
</dbReference>